<dbReference type="InterPro" id="IPR006665">
    <property type="entry name" value="OmpA-like"/>
</dbReference>
<keyword evidence="3" id="KW-1003">Cell membrane</keyword>
<name>A0A1G9PB41_9FIRM</name>
<comment type="subcellular location">
    <subcellularLocation>
        <location evidence="1">Cell membrane</location>
        <topology evidence="1">Single-pass membrane protein</topology>
    </subcellularLocation>
</comment>
<evidence type="ECO:0000313" key="12">
    <source>
        <dbReference type="Proteomes" id="UP000199068"/>
    </source>
</evidence>
<evidence type="ECO:0000256" key="7">
    <source>
        <dbReference type="PROSITE-ProRule" id="PRU00473"/>
    </source>
</evidence>
<evidence type="ECO:0000256" key="9">
    <source>
        <dbReference type="SAM" id="Phobius"/>
    </source>
</evidence>
<dbReference type="EMBL" id="FNGW01000004">
    <property type="protein sequence ID" value="SDL95959.1"/>
    <property type="molecule type" value="Genomic_DNA"/>
</dbReference>
<dbReference type="RefSeq" id="WP_092725663.1">
    <property type="nucleotide sequence ID" value="NZ_FNGW01000004.1"/>
</dbReference>
<evidence type="ECO:0000256" key="6">
    <source>
        <dbReference type="ARBA" id="ARBA00023136"/>
    </source>
</evidence>
<dbReference type="Pfam" id="PF13677">
    <property type="entry name" value="MotB_plug"/>
    <property type="match status" value="1"/>
</dbReference>
<dbReference type="PROSITE" id="PS51123">
    <property type="entry name" value="OMPA_2"/>
    <property type="match status" value="1"/>
</dbReference>
<proteinExistence type="inferred from homology"/>
<dbReference type="GO" id="GO:0005886">
    <property type="term" value="C:plasma membrane"/>
    <property type="evidence" value="ECO:0007669"/>
    <property type="project" value="UniProtKB-SubCell"/>
</dbReference>
<organism evidence="11 12">
    <name type="scientific">Romboutsia lituseburensis DSM 797</name>
    <dbReference type="NCBI Taxonomy" id="1121325"/>
    <lineage>
        <taxon>Bacteria</taxon>
        <taxon>Bacillati</taxon>
        <taxon>Bacillota</taxon>
        <taxon>Clostridia</taxon>
        <taxon>Peptostreptococcales</taxon>
        <taxon>Peptostreptococcaceae</taxon>
        <taxon>Romboutsia</taxon>
    </lineage>
</organism>
<keyword evidence="12" id="KW-1185">Reference proteome</keyword>
<feature type="compositionally biased region" description="Polar residues" evidence="8">
    <location>
        <begin position="241"/>
        <end position="256"/>
    </location>
</feature>
<dbReference type="Pfam" id="PF00691">
    <property type="entry name" value="OmpA"/>
    <property type="match status" value="1"/>
</dbReference>
<reference evidence="11 12" key="1">
    <citation type="submission" date="2016-10" db="EMBL/GenBank/DDBJ databases">
        <authorList>
            <person name="de Groot N.N."/>
        </authorList>
    </citation>
    <scope>NUCLEOTIDE SEQUENCE [LARGE SCALE GENOMIC DNA]</scope>
    <source>
        <strain evidence="11 12">DSM 797</strain>
    </source>
</reference>
<dbReference type="PANTHER" id="PTHR30329:SF21">
    <property type="entry name" value="LIPOPROTEIN YIAD-RELATED"/>
    <property type="match status" value="1"/>
</dbReference>
<comment type="similarity">
    <text evidence="2">Belongs to the MotB family.</text>
</comment>
<dbReference type="AlphaFoldDB" id="A0A1G9PB41"/>
<evidence type="ECO:0000256" key="5">
    <source>
        <dbReference type="ARBA" id="ARBA00022989"/>
    </source>
</evidence>
<dbReference type="CDD" id="cd07185">
    <property type="entry name" value="OmpA_C-like"/>
    <property type="match status" value="1"/>
</dbReference>
<dbReference type="InterPro" id="IPR025713">
    <property type="entry name" value="MotB-like_N_dom"/>
</dbReference>
<evidence type="ECO:0000256" key="2">
    <source>
        <dbReference type="ARBA" id="ARBA00008914"/>
    </source>
</evidence>
<evidence type="ECO:0000256" key="3">
    <source>
        <dbReference type="ARBA" id="ARBA00022475"/>
    </source>
</evidence>
<dbReference type="InterPro" id="IPR050330">
    <property type="entry name" value="Bact_OuterMem_StrucFunc"/>
</dbReference>
<keyword evidence="6 7" id="KW-0472">Membrane</keyword>
<gene>
    <name evidence="11" type="ORF">SAMN04515677_104287</name>
</gene>
<accession>A0A1G9PB41</accession>
<keyword evidence="4 9" id="KW-0812">Transmembrane</keyword>
<dbReference type="InterPro" id="IPR036737">
    <property type="entry name" value="OmpA-like_sf"/>
</dbReference>
<dbReference type="SUPFAM" id="SSF103088">
    <property type="entry name" value="OmpA-like"/>
    <property type="match status" value="1"/>
</dbReference>
<evidence type="ECO:0000313" key="11">
    <source>
        <dbReference type="EMBL" id="SDL95959.1"/>
    </source>
</evidence>
<feature type="domain" description="OmpA-like" evidence="10">
    <location>
        <begin position="111"/>
        <end position="232"/>
    </location>
</feature>
<evidence type="ECO:0000256" key="1">
    <source>
        <dbReference type="ARBA" id="ARBA00004162"/>
    </source>
</evidence>
<evidence type="ECO:0000256" key="8">
    <source>
        <dbReference type="SAM" id="MobiDB-lite"/>
    </source>
</evidence>
<dbReference type="STRING" id="1121325.SAMN04515677_104287"/>
<dbReference type="PANTHER" id="PTHR30329">
    <property type="entry name" value="STATOR ELEMENT OF FLAGELLAR MOTOR COMPLEX"/>
    <property type="match status" value="1"/>
</dbReference>
<keyword evidence="5 9" id="KW-1133">Transmembrane helix</keyword>
<evidence type="ECO:0000256" key="4">
    <source>
        <dbReference type="ARBA" id="ARBA00022692"/>
    </source>
</evidence>
<protein>
    <submittedName>
        <fullName evidence="11">Chemotaxis protein MotB</fullName>
    </submittedName>
</protein>
<dbReference type="Proteomes" id="UP000199068">
    <property type="component" value="Unassembled WGS sequence"/>
</dbReference>
<feature type="transmembrane region" description="Helical" evidence="9">
    <location>
        <begin position="20"/>
        <end position="40"/>
    </location>
</feature>
<feature type="region of interest" description="Disordered" evidence="8">
    <location>
        <begin position="232"/>
        <end position="256"/>
    </location>
</feature>
<evidence type="ECO:0000259" key="10">
    <source>
        <dbReference type="PROSITE" id="PS51123"/>
    </source>
</evidence>
<sequence length="256" mass="29149">MPRRKKKGDDVNTNGWMDTYADTITLLLTFFILLYSISAVDSEKLKQLNHALKSSLKGTTEVSEVKDIKDLEVKTKDPKSGNTEYEDLAKKLNNTIEKNGLTKVIKLRKEDRGIVLQLDETILFEPGKADLKENNKEVLETITTIINEHDNDVLIEGHTDNVPMNNKEFASNWELSAARALSAVTYFVHDKQIDPMRFSVKGYGEYKPLVPNDTPENRAINRRIDILMVEQKVKGDKGNKDTQANQKQSNQTKIER</sequence>
<dbReference type="Gene3D" id="3.30.1330.60">
    <property type="entry name" value="OmpA-like domain"/>
    <property type="match status" value="1"/>
</dbReference>